<dbReference type="Proteomes" id="UP001057877">
    <property type="component" value="Chromosome"/>
</dbReference>
<dbReference type="EMBL" id="CP091430">
    <property type="protein sequence ID" value="UVI29075.1"/>
    <property type="molecule type" value="Genomic_DNA"/>
</dbReference>
<dbReference type="Gene3D" id="3.20.20.80">
    <property type="entry name" value="Glycosidases"/>
    <property type="match status" value="1"/>
</dbReference>
<accession>A0ABY5S664</accession>
<name>A0ABY5S664_9BACL</name>
<dbReference type="Pfam" id="PF18952">
    <property type="entry name" value="DUF5696"/>
    <property type="match status" value="1"/>
</dbReference>
<keyword evidence="1" id="KW-0812">Transmembrane</keyword>
<feature type="transmembrane region" description="Helical" evidence="1">
    <location>
        <begin position="7"/>
        <end position="26"/>
    </location>
</feature>
<evidence type="ECO:0000313" key="3">
    <source>
        <dbReference type="Proteomes" id="UP001057877"/>
    </source>
</evidence>
<sequence>MSTVTKAVSYIGLVALLFFGIGQWAVGEEKDSGEASRLPETREESSIQYQINSYTGPEKSGGAALASRQIPAGYKLAAESGSLELYAAQDLQSVMIRNQTSGYVWSSVPDEATIQKDQLNEEWGAAIRSPFLVEYFDENAMQKRGSYRSLGGKTKAMEQVPGGFKATYVLESIGVTFAMEVKLEDGSLVVKIPDKDIVENGKGKLSSIQPLPFLGAVRKDEIPGYMMIPDGSGALIRFQKEHPQYDQAFEGRIYGTDYAVESVESQFTLREQPILMPVFGLVHGVQQNGLLGIIEDGKYNSRISAYPSGVNTEYYWTSPKFMLRYPFFQPTSKNMGGFNTYQKERNHEDRQVRYMFLNGNDADYVGMAKAYRNYLQEKDVLSPNSDTKTDIPLKVEMLGAEKEPGLLGNKIVKMTSFDEAGSIIDSLMKDGITNISAVFRGWNNGGINGNNPDKFPVPGELGGEKKLAALNKELKEKGVSLFLYNDYMNAYGSNDNFSPKSEGIRTVGNQVFEDKYYLWADEESSADLTVYFMNPKVAGEIAAKDAARFDKMGIDSLAVDKAGWLLFSDSHPKNGMSRMESAGEYEKLSQTLLEKADQLAFYKPFDYLWKYADQMFEMPLYSSQYMFATDTVPFLQIVLHGYRDYFAPDVNYNANPQEYLLRMVEYGAYPSYDVMNEPSWKLKHTLSNHLFTSYFEDWRSDIKVTYDRVNAALKHVQTATIEQRNVIDWGIVEVTYSNGVKIAVNYRANDVQVGNQTVPAMDFVVTGGE</sequence>
<keyword evidence="1" id="KW-1133">Transmembrane helix</keyword>
<dbReference type="InterPro" id="IPR043751">
    <property type="entry name" value="DUF5696"/>
</dbReference>
<evidence type="ECO:0000313" key="2">
    <source>
        <dbReference type="EMBL" id="UVI29075.1"/>
    </source>
</evidence>
<keyword evidence="1" id="KW-0472">Membrane</keyword>
<keyword evidence="3" id="KW-1185">Reference proteome</keyword>
<proteinExistence type="predicted"/>
<gene>
    <name evidence="2" type="ORF">L1F29_27120</name>
</gene>
<protein>
    <submittedName>
        <fullName evidence="2">DUF5696 domain-containing protein</fullName>
    </submittedName>
</protein>
<evidence type="ECO:0000256" key="1">
    <source>
        <dbReference type="SAM" id="Phobius"/>
    </source>
</evidence>
<reference evidence="2" key="1">
    <citation type="submission" date="2022-01" db="EMBL/GenBank/DDBJ databases">
        <title>Paenibacillus spongiae sp. nov., isolated from marine sponge.</title>
        <authorList>
            <person name="Li Z."/>
            <person name="Zhang M."/>
        </authorList>
    </citation>
    <scope>NUCLEOTIDE SEQUENCE</scope>
    <source>
        <strain evidence="2">PHS-Z3</strain>
    </source>
</reference>
<organism evidence="2 3">
    <name type="scientific">Paenibacillus spongiae</name>
    <dbReference type="NCBI Taxonomy" id="2909671"/>
    <lineage>
        <taxon>Bacteria</taxon>
        <taxon>Bacillati</taxon>
        <taxon>Bacillota</taxon>
        <taxon>Bacilli</taxon>
        <taxon>Bacillales</taxon>
        <taxon>Paenibacillaceae</taxon>
        <taxon>Paenibacillus</taxon>
    </lineage>
</organism>
<dbReference type="RefSeq" id="WP_258385164.1">
    <property type="nucleotide sequence ID" value="NZ_CP091430.1"/>
</dbReference>